<dbReference type="HOGENOM" id="CLU_2655871_0_0_1"/>
<keyword evidence="3" id="KW-1185">Reference proteome</keyword>
<proteinExistence type="predicted"/>
<sequence>MQLISDMSPLQTSSESSRLRTCREHRNLATPRITTTVADISAEEWRRRQVHRLPCKAKPGSQSAERQVKINIDEKS</sequence>
<dbReference type="AlphaFoldDB" id="A0A0C3EH61"/>
<protein>
    <submittedName>
        <fullName evidence="2">Uncharacterized protein</fullName>
    </submittedName>
</protein>
<dbReference type="Proteomes" id="UP000053989">
    <property type="component" value="Unassembled WGS sequence"/>
</dbReference>
<organism evidence="2 3">
    <name type="scientific">Scleroderma citrinum Foug A</name>
    <dbReference type="NCBI Taxonomy" id="1036808"/>
    <lineage>
        <taxon>Eukaryota</taxon>
        <taxon>Fungi</taxon>
        <taxon>Dikarya</taxon>
        <taxon>Basidiomycota</taxon>
        <taxon>Agaricomycotina</taxon>
        <taxon>Agaricomycetes</taxon>
        <taxon>Agaricomycetidae</taxon>
        <taxon>Boletales</taxon>
        <taxon>Sclerodermatineae</taxon>
        <taxon>Sclerodermataceae</taxon>
        <taxon>Scleroderma</taxon>
    </lineage>
</organism>
<evidence type="ECO:0000313" key="2">
    <source>
        <dbReference type="EMBL" id="KIM67266.1"/>
    </source>
</evidence>
<feature type="region of interest" description="Disordered" evidence="1">
    <location>
        <begin position="52"/>
        <end position="76"/>
    </location>
</feature>
<reference evidence="3" key="2">
    <citation type="submission" date="2015-01" db="EMBL/GenBank/DDBJ databases">
        <title>Evolutionary Origins and Diversification of the Mycorrhizal Mutualists.</title>
        <authorList>
            <consortium name="DOE Joint Genome Institute"/>
            <consortium name="Mycorrhizal Genomics Consortium"/>
            <person name="Kohler A."/>
            <person name="Kuo A."/>
            <person name="Nagy L.G."/>
            <person name="Floudas D."/>
            <person name="Copeland A."/>
            <person name="Barry K.W."/>
            <person name="Cichocki N."/>
            <person name="Veneault-Fourrey C."/>
            <person name="LaButti K."/>
            <person name="Lindquist E.A."/>
            <person name="Lipzen A."/>
            <person name="Lundell T."/>
            <person name="Morin E."/>
            <person name="Murat C."/>
            <person name="Riley R."/>
            <person name="Ohm R."/>
            <person name="Sun H."/>
            <person name="Tunlid A."/>
            <person name="Henrissat B."/>
            <person name="Grigoriev I.V."/>
            <person name="Hibbett D.S."/>
            <person name="Martin F."/>
        </authorList>
    </citation>
    <scope>NUCLEOTIDE SEQUENCE [LARGE SCALE GENOMIC DNA]</scope>
    <source>
        <strain evidence="3">Foug A</strain>
    </source>
</reference>
<reference evidence="2 3" key="1">
    <citation type="submission" date="2014-04" db="EMBL/GenBank/DDBJ databases">
        <authorList>
            <consortium name="DOE Joint Genome Institute"/>
            <person name="Kuo A."/>
            <person name="Kohler A."/>
            <person name="Nagy L.G."/>
            <person name="Floudas D."/>
            <person name="Copeland A."/>
            <person name="Barry K.W."/>
            <person name="Cichocki N."/>
            <person name="Veneault-Fourrey C."/>
            <person name="LaButti K."/>
            <person name="Lindquist E.A."/>
            <person name="Lipzen A."/>
            <person name="Lundell T."/>
            <person name="Morin E."/>
            <person name="Murat C."/>
            <person name="Sun H."/>
            <person name="Tunlid A."/>
            <person name="Henrissat B."/>
            <person name="Grigoriev I.V."/>
            <person name="Hibbett D.S."/>
            <person name="Martin F."/>
            <person name="Nordberg H.P."/>
            <person name="Cantor M.N."/>
            <person name="Hua S.X."/>
        </authorList>
    </citation>
    <scope>NUCLEOTIDE SEQUENCE [LARGE SCALE GENOMIC DNA]</scope>
    <source>
        <strain evidence="2 3">Foug A</strain>
    </source>
</reference>
<accession>A0A0C3EH61</accession>
<dbReference type="InParanoid" id="A0A0C3EH61"/>
<name>A0A0C3EH61_9AGAM</name>
<feature type="compositionally biased region" description="Basic and acidic residues" evidence="1">
    <location>
        <begin position="66"/>
        <end position="76"/>
    </location>
</feature>
<dbReference type="EMBL" id="KN822014">
    <property type="protein sequence ID" value="KIM67266.1"/>
    <property type="molecule type" value="Genomic_DNA"/>
</dbReference>
<evidence type="ECO:0000313" key="3">
    <source>
        <dbReference type="Proteomes" id="UP000053989"/>
    </source>
</evidence>
<evidence type="ECO:0000256" key="1">
    <source>
        <dbReference type="SAM" id="MobiDB-lite"/>
    </source>
</evidence>
<gene>
    <name evidence="2" type="ORF">SCLCIDRAFT_233129</name>
</gene>